<keyword evidence="4" id="KW-0460">Magnesium</keyword>
<dbReference type="Pfam" id="PF04794">
    <property type="entry name" value="YdjC"/>
    <property type="match status" value="1"/>
</dbReference>
<keyword evidence="5" id="KW-0119">Carbohydrate metabolism</keyword>
<dbReference type="CDD" id="cd10802">
    <property type="entry name" value="YdjC_TTHB029_like"/>
    <property type="match status" value="1"/>
</dbReference>
<evidence type="ECO:0000256" key="4">
    <source>
        <dbReference type="ARBA" id="ARBA00022842"/>
    </source>
</evidence>
<dbReference type="EMBL" id="JAXCLX010000003">
    <property type="protein sequence ID" value="MDY0873686.1"/>
    <property type="molecule type" value="Genomic_DNA"/>
</dbReference>
<dbReference type="InterPro" id="IPR011330">
    <property type="entry name" value="Glyco_hydro/deAcase_b/a-brl"/>
</dbReference>
<evidence type="ECO:0000313" key="7">
    <source>
        <dbReference type="Proteomes" id="UP001271769"/>
    </source>
</evidence>
<evidence type="ECO:0000256" key="5">
    <source>
        <dbReference type="ARBA" id="ARBA00023277"/>
    </source>
</evidence>
<keyword evidence="3" id="KW-0378">Hydrolase</keyword>
<evidence type="ECO:0000256" key="1">
    <source>
        <dbReference type="ARBA" id="ARBA00001946"/>
    </source>
</evidence>
<comment type="cofactor">
    <cofactor evidence="1">
        <name>Mg(2+)</name>
        <dbReference type="ChEBI" id="CHEBI:18420"/>
    </cofactor>
</comment>
<name>A0ABU5E2A6_9PROT</name>
<sequence length="298" mass="32591">MPAQQAAVKQVVVHEDDLGMCHGANAAFLDLSQRGVCTSGSVMVPCPWFLEMADMQAKHPELDIGVHLTLNAEKSFYRWRPLTKATRAAGLADADGYCWKTVGELRRRAAPEAVEAELRAQIDTALAAGIDVTHIDSHMGALLCPEFVETYAKVALDYQLPVLLTRSYADYDPRHNLGDLSDTAPLGRAVAKVEAAGIALADQVLETPWVRQDTAQAAYAELMARMKPGLNFLALHFNAPGEIEVIEPGSAHIRTEEFALFQDNNFTGPLLADCALLGMRAFRDALRAEKRKQAATRH</sequence>
<proteinExistence type="predicted"/>
<keyword evidence="2" id="KW-0479">Metal-binding</keyword>
<dbReference type="RefSeq" id="WP_320502160.1">
    <property type="nucleotide sequence ID" value="NZ_JAXCLX010000003.1"/>
</dbReference>
<reference evidence="6 7" key="1">
    <citation type="journal article" date="2013" name="Antonie Van Leeuwenhoek">
        <title>Dongia rigui sp. nov., isolated from freshwater of a large wetland in Korea.</title>
        <authorList>
            <person name="Baik K.S."/>
            <person name="Hwang Y.M."/>
            <person name="Choi J.S."/>
            <person name="Kwon J."/>
            <person name="Seong C.N."/>
        </authorList>
    </citation>
    <scope>NUCLEOTIDE SEQUENCE [LARGE SCALE GENOMIC DNA]</scope>
    <source>
        <strain evidence="6 7">04SU4-P</strain>
    </source>
</reference>
<evidence type="ECO:0000313" key="6">
    <source>
        <dbReference type="EMBL" id="MDY0873686.1"/>
    </source>
</evidence>
<dbReference type="PANTHER" id="PTHR31609:SF1">
    <property type="entry name" value="CARBOHYDRATE DEACETYLASE"/>
    <property type="match status" value="1"/>
</dbReference>
<keyword evidence="7" id="KW-1185">Reference proteome</keyword>
<organism evidence="6 7">
    <name type="scientific">Dongia rigui</name>
    <dbReference type="NCBI Taxonomy" id="940149"/>
    <lineage>
        <taxon>Bacteria</taxon>
        <taxon>Pseudomonadati</taxon>
        <taxon>Pseudomonadota</taxon>
        <taxon>Alphaproteobacteria</taxon>
        <taxon>Rhodospirillales</taxon>
        <taxon>Dongiaceae</taxon>
        <taxon>Dongia</taxon>
    </lineage>
</organism>
<evidence type="ECO:0000256" key="2">
    <source>
        <dbReference type="ARBA" id="ARBA00022723"/>
    </source>
</evidence>
<dbReference type="SUPFAM" id="SSF88713">
    <property type="entry name" value="Glycoside hydrolase/deacetylase"/>
    <property type="match status" value="1"/>
</dbReference>
<comment type="caution">
    <text evidence="6">The sequence shown here is derived from an EMBL/GenBank/DDBJ whole genome shotgun (WGS) entry which is preliminary data.</text>
</comment>
<dbReference type="Gene3D" id="3.20.20.370">
    <property type="entry name" value="Glycoside hydrolase/deacetylase"/>
    <property type="match status" value="1"/>
</dbReference>
<gene>
    <name evidence="6" type="ORF">SMD31_17225</name>
</gene>
<dbReference type="PANTHER" id="PTHR31609">
    <property type="entry name" value="YDJC DEACETYLASE FAMILY MEMBER"/>
    <property type="match status" value="1"/>
</dbReference>
<evidence type="ECO:0000256" key="3">
    <source>
        <dbReference type="ARBA" id="ARBA00022801"/>
    </source>
</evidence>
<protein>
    <submittedName>
        <fullName evidence="6">Polysaccharide deacetylase family protein</fullName>
    </submittedName>
</protein>
<dbReference type="Proteomes" id="UP001271769">
    <property type="component" value="Unassembled WGS sequence"/>
</dbReference>
<accession>A0ABU5E2A6</accession>
<dbReference type="InterPro" id="IPR006879">
    <property type="entry name" value="YdjC-like"/>
</dbReference>